<dbReference type="Pfam" id="PF00069">
    <property type="entry name" value="Pkinase"/>
    <property type="match status" value="1"/>
</dbReference>
<dbReference type="Proteomes" id="UP000821866">
    <property type="component" value="Chromosome 8"/>
</dbReference>
<keyword evidence="5" id="KW-0132">Cell division</keyword>
<dbReference type="GO" id="GO:0051301">
    <property type="term" value="P:cell division"/>
    <property type="evidence" value="ECO:0007669"/>
    <property type="project" value="UniProtKB-KW"/>
</dbReference>
<dbReference type="PANTHER" id="PTHR24056:SF334">
    <property type="entry name" value="CYCLIN-DEPENDENT KINASE 1"/>
    <property type="match status" value="1"/>
</dbReference>
<dbReference type="GO" id="GO:0005524">
    <property type="term" value="F:ATP binding"/>
    <property type="evidence" value="ECO:0007669"/>
    <property type="project" value="UniProtKB-UniRule"/>
</dbReference>
<dbReference type="InterPro" id="IPR011009">
    <property type="entry name" value="Kinase-like_dom_sf"/>
</dbReference>
<dbReference type="InterPro" id="IPR008271">
    <property type="entry name" value="Ser/Thr_kinase_AS"/>
</dbReference>
<accession>A0A9J6DCL9</accession>
<dbReference type="Gene3D" id="1.10.510.10">
    <property type="entry name" value="Transferase(Phosphotransferase) domain 1"/>
    <property type="match status" value="1"/>
</dbReference>
<dbReference type="Gene3D" id="3.30.200.20">
    <property type="entry name" value="Phosphorylase Kinase, domain 1"/>
    <property type="match status" value="1"/>
</dbReference>
<evidence type="ECO:0000313" key="19">
    <source>
        <dbReference type="EMBL" id="KAH8019730.1"/>
    </source>
</evidence>
<gene>
    <name evidence="19" type="ORF">HPB51_021089</name>
</gene>
<evidence type="ECO:0000256" key="12">
    <source>
        <dbReference type="ARBA" id="ARBA00023306"/>
    </source>
</evidence>
<evidence type="ECO:0000256" key="11">
    <source>
        <dbReference type="ARBA" id="ARBA00023242"/>
    </source>
</evidence>
<organism evidence="19 20">
    <name type="scientific">Rhipicephalus microplus</name>
    <name type="common">Cattle tick</name>
    <name type="synonym">Boophilus microplus</name>
    <dbReference type="NCBI Taxonomy" id="6941"/>
    <lineage>
        <taxon>Eukaryota</taxon>
        <taxon>Metazoa</taxon>
        <taxon>Ecdysozoa</taxon>
        <taxon>Arthropoda</taxon>
        <taxon>Chelicerata</taxon>
        <taxon>Arachnida</taxon>
        <taxon>Acari</taxon>
        <taxon>Parasitiformes</taxon>
        <taxon>Ixodida</taxon>
        <taxon>Ixodoidea</taxon>
        <taxon>Ixodidae</taxon>
        <taxon>Rhipicephalinae</taxon>
        <taxon>Rhipicephalus</taxon>
        <taxon>Boophilus</taxon>
    </lineage>
</organism>
<keyword evidence="12" id="KW-0131">Cell cycle</keyword>
<comment type="catalytic activity">
    <reaction evidence="14">
        <text>L-seryl-[protein] + ATP = O-phospho-L-seryl-[protein] + ADP + H(+)</text>
        <dbReference type="Rhea" id="RHEA:17989"/>
        <dbReference type="Rhea" id="RHEA-COMP:9863"/>
        <dbReference type="Rhea" id="RHEA-COMP:11604"/>
        <dbReference type="ChEBI" id="CHEBI:15378"/>
        <dbReference type="ChEBI" id="CHEBI:29999"/>
        <dbReference type="ChEBI" id="CHEBI:30616"/>
        <dbReference type="ChEBI" id="CHEBI:83421"/>
        <dbReference type="ChEBI" id="CHEBI:456216"/>
        <dbReference type="EC" id="2.7.11.22"/>
    </reaction>
</comment>
<dbReference type="InterPro" id="IPR017441">
    <property type="entry name" value="Protein_kinase_ATP_BS"/>
</dbReference>
<dbReference type="SMART" id="SM00220">
    <property type="entry name" value="S_TKc"/>
    <property type="match status" value="1"/>
</dbReference>
<keyword evidence="20" id="KW-1185">Reference proteome</keyword>
<dbReference type="InterPro" id="IPR050108">
    <property type="entry name" value="CDK"/>
</dbReference>
<name>A0A9J6DCL9_RHIMP</name>
<dbReference type="GO" id="GO:0000086">
    <property type="term" value="P:G2/M transition of mitotic cell cycle"/>
    <property type="evidence" value="ECO:0007669"/>
    <property type="project" value="TreeGrafter"/>
</dbReference>
<evidence type="ECO:0000256" key="2">
    <source>
        <dbReference type="ARBA" id="ARBA00006485"/>
    </source>
</evidence>
<dbReference type="GO" id="GO:0004693">
    <property type="term" value="F:cyclin-dependent protein serine/threonine kinase activity"/>
    <property type="evidence" value="ECO:0007669"/>
    <property type="project" value="UniProtKB-EC"/>
</dbReference>
<evidence type="ECO:0000256" key="6">
    <source>
        <dbReference type="ARBA" id="ARBA00022679"/>
    </source>
</evidence>
<evidence type="ECO:0000256" key="5">
    <source>
        <dbReference type="ARBA" id="ARBA00022618"/>
    </source>
</evidence>
<keyword evidence="9" id="KW-0418">Kinase</keyword>
<comment type="subcellular location">
    <subcellularLocation>
        <location evidence="1">Nucleus</location>
    </subcellularLocation>
</comment>
<feature type="binding site" evidence="16">
    <location>
        <position position="35"/>
    </location>
    <ligand>
        <name>ATP</name>
        <dbReference type="ChEBI" id="CHEBI:30616"/>
    </ligand>
</feature>
<comment type="caution">
    <text evidence="19">The sequence shown here is derived from an EMBL/GenBank/DDBJ whole genome shotgun (WGS) entry which is preliminary data.</text>
</comment>
<reference evidence="19" key="2">
    <citation type="submission" date="2021-09" db="EMBL/GenBank/DDBJ databases">
        <authorList>
            <person name="Jia N."/>
            <person name="Wang J."/>
            <person name="Shi W."/>
            <person name="Du L."/>
            <person name="Sun Y."/>
            <person name="Zhan W."/>
            <person name="Jiang J."/>
            <person name="Wang Q."/>
            <person name="Zhang B."/>
            <person name="Ji P."/>
            <person name="Sakyi L.B."/>
            <person name="Cui X."/>
            <person name="Yuan T."/>
            <person name="Jiang B."/>
            <person name="Yang W."/>
            <person name="Lam T.T.-Y."/>
            <person name="Chang Q."/>
            <person name="Ding S."/>
            <person name="Wang X."/>
            <person name="Zhu J."/>
            <person name="Ruan X."/>
            <person name="Zhao L."/>
            <person name="Wei J."/>
            <person name="Que T."/>
            <person name="Du C."/>
            <person name="Cheng J."/>
            <person name="Dai P."/>
            <person name="Han X."/>
            <person name="Huang E."/>
            <person name="Gao Y."/>
            <person name="Liu J."/>
            <person name="Shao H."/>
            <person name="Ye R."/>
            <person name="Li L."/>
            <person name="Wei W."/>
            <person name="Wang X."/>
            <person name="Wang C."/>
            <person name="Huo Q."/>
            <person name="Li W."/>
            <person name="Guo W."/>
            <person name="Chen H."/>
            <person name="Chen S."/>
            <person name="Zhou L."/>
            <person name="Zhou L."/>
            <person name="Ni X."/>
            <person name="Tian J."/>
            <person name="Zhou Y."/>
            <person name="Sheng Y."/>
            <person name="Liu T."/>
            <person name="Pan Y."/>
            <person name="Xia L."/>
            <person name="Li J."/>
            <person name="Zhao F."/>
            <person name="Cao W."/>
        </authorList>
    </citation>
    <scope>NUCLEOTIDE SEQUENCE</scope>
    <source>
        <strain evidence="19">Rmic-2018</strain>
        <tissue evidence="19">Larvae</tissue>
    </source>
</reference>
<keyword evidence="6" id="KW-0808">Transferase</keyword>
<dbReference type="InterPro" id="IPR000719">
    <property type="entry name" value="Prot_kinase_dom"/>
</dbReference>
<dbReference type="GO" id="GO:0007095">
    <property type="term" value="P:mitotic G2 DNA damage checkpoint signaling"/>
    <property type="evidence" value="ECO:0007669"/>
    <property type="project" value="TreeGrafter"/>
</dbReference>
<dbReference type="AlphaFoldDB" id="A0A9J6DCL9"/>
<dbReference type="EMBL" id="JABSTU010000010">
    <property type="protein sequence ID" value="KAH8019730.1"/>
    <property type="molecule type" value="Genomic_DNA"/>
</dbReference>
<evidence type="ECO:0000256" key="13">
    <source>
        <dbReference type="ARBA" id="ARBA00047811"/>
    </source>
</evidence>
<dbReference type="PROSITE" id="PS50011">
    <property type="entry name" value="PROTEIN_KINASE_DOM"/>
    <property type="match status" value="1"/>
</dbReference>
<keyword evidence="4" id="KW-0597">Phosphoprotein</keyword>
<proteinExistence type="inferred from homology"/>
<dbReference type="PROSITE" id="PS00108">
    <property type="entry name" value="PROTEIN_KINASE_ST"/>
    <property type="match status" value="1"/>
</dbReference>
<sequence>MMNNYVILEKIGEGAYGAVYKAKCKGTNKVVAIKKIWVEVGGEGIPDTTIQEAVHLVFEYMTMDLTALLASHAKNRTFDDAVVTKYLGQIVAAILFCHQRRVLHRDLKPANVLVDGNGNV</sequence>
<comment type="catalytic activity">
    <reaction evidence="13">
        <text>L-threonyl-[protein] + ATP = O-phospho-L-threonyl-[protein] + ADP + H(+)</text>
        <dbReference type="Rhea" id="RHEA:46608"/>
        <dbReference type="Rhea" id="RHEA-COMP:11060"/>
        <dbReference type="Rhea" id="RHEA-COMP:11605"/>
        <dbReference type="ChEBI" id="CHEBI:15378"/>
        <dbReference type="ChEBI" id="CHEBI:30013"/>
        <dbReference type="ChEBI" id="CHEBI:30616"/>
        <dbReference type="ChEBI" id="CHEBI:61977"/>
        <dbReference type="ChEBI" id="CHEBI:456216"/>
        <dbReference type="EC" id="2.7.11.22"/>
    </reaction>
</comment>
<keyword evidence="11" id="KW-0539">Nucleus</keyword>
<evidence type="ECO:0000256" key="1">
    <source>
        <dbReference type="ARBA" id="ARBA00004123"/>
    </source>
</evidence>
<dbReference type="GO" id="GO:0005634">
    <property type="term" value="C:nucleus"/>
    <property type="evidence" value="ECO:0007669"/>
    <property type="project" value="UniProtKB-SubCell"/>
</dbReference>
<evidence type="ECO:0000256" key="16">
    <source>
        <dbReference type="PROSITE-ProRule" id="PRU10141"/>
    </source>
</evidence>
<dbReference type="GO" id="GO:0008353">
    <property type="term" value="F:RNA polymerase II CTD heptapeptide repeat kinase activity"/>
    <property type="evidence" value="ECO:0007669"/>
    <property type="project" value="UniProtKB-EC"/>
</dbReference>
<evidence type="ECO:0000256" key="17">
    <source>
        <dbReference type="RuleBase" id="RU000304"/>
    </source>
</evidence>
<evidence type="ECO:0000259" key="18">
    <source>
        <dbReference type="PROSITE" id="PS50011"/>
    </source>
</evidence>
<dbReference type="VEuPathDB" id="VectorBase:LOC119175586"/>
<evidence type="ECO:0000256" key="4">
    <source>
        <dbReference type="ARBA" id="ARBA00022553"/>
    </source>
</evidence>
<reference evidence="19" key="1">
    <citation type="journal article" date="2020" name="Cell">
        <title>Large-Scale Comparative Analyses of Tick Genomes Elucidate Their Genetic Diversity and Vector Capacities.</title>
        <authorList>
            <consortium name="Tick Genome and Microbiome Consortium (TIGMIC)"/>
            <person name="Jia N."/>
            <person name="Wang J."/>
            <person name="Shi W."/>
            <person name="Du L."/>
            <person name="Sun Y."/>
            <person name="Zhan W."/>
            <person name="Jiang J.F."/>
            <person name="Wang Q."/>
            <person name="Zhang B."/>
            <person name="Ji P."/>
            <person name="Bell-Sakyi L."/>
            <person name="Cui X.M."/>
            <person name="Yuan T.T."/>
            <person name="Jiang B.G."/>
            <person name="Yang W.F."/>
            <person name="Lam T.T."/>
            <person name="Chang Q.C."/>
            <person name="Ding S.J."/>
            <person name="Wang X.J."/>
            <person name="Zhu J.G."/>
            <person name="Ruan X.D."/>
            <person name="Zhao L."/>
            <person name="Wei J.T."/>
            <person name="Ye R.Z."/>
            <person name="Que T.C."/>
            <person name="Du C.H."/>
            <person name="Zhou Y.H."/>
            <person name="Cheng J.X."/>
            <person name="Dai P.F."/>
            <person name="Guo W.B."/>
            <person name="Han X.H."/>
            <person name="Huang E.J."/>
            <person name="Li L.F."/>
            <person name="Wei W."/>
            <person name="Gao Y.C."/>
            <person name="Liu J.Z."/>
            <person name="Shao H.Z."/>
            <person name="Wang X."/>
            <person name="Wang C.C."/>
            <person name="Yang T.C."/>
            <person name="Huo Q.B."/>
            <person name="Li W."/>
            <person name="Chen H.Y."/>
            <person name="Chen S.E."/>
            <person name="Zhou L.G."/>
            <person name="Ni X.B."/>
            <person name="Tian J.H."/>
            <person name="Sheng Y."/>
            <person name="Liu T."/>
            <person name="Pan Y.S."/>
            <person name="Xia L.Y."/>
            <person name="Li J."/>
            <person name="Zhao F."/>
            <person name="Cao W.C."/>
        </authorList>
    </citation>
    <scope>NUCLEOTIDE SEQUENCE</scope>
    <source>
        <strain evidence="19">Rmic-2018</strain>
    </source>
</reference>
<dbReference type="PANTHER" id="PTHR24056">
    <property type="entry name" value="CELL DIVISION PROTEIN KINASE"/>
    <property type="match status" value="1"/>
</dbReference>
<keyword evidence="7 16" id="KW-0547">Nucleotide-binding</keyword>
<keyword evidence="3 17" id="KW-0723">Serine/threonine-protein kinase</keyword>
<keyword evidence="10 16" id="KW-0067">ATP-binding</keyword>
<feature type="domain" description="Protein kinase" evidence="18">
    <location>
        <begin position="5"/>
        <end position="120"/>
    </location>
</feature>
<evidence type="ECO:0000256" key="8">
    <source>
        <dbReference type="ARBA" id="ARBA00022776"/>
    </source>
</evidence>
<evidence type="ECO:0000256" key="3">
    <source>
        <dbReference type="ARBA" id="ARBA00022527"/>
    </source>
</evidence>
<evidence type="ECO:0000256" key="10">
    <source>
        <dbReference type="ARBA" id="ARBA00022840"/>
    </source>
</evidence>
<dbReference type="PROSITE" id="PS00107">
    <property type="entry name" value="PROTEIN_KINASE_ATP"/>
    <property type="match status" value="1"/>
</dbReference>
<dbReference type="SUPFAM" id="SSF56112">
    <property type="entry name" value="Protein kinase-like (PK-like)"/>
    <property type="match status" value="1"/>
</dbReference>
<protein>
    <recommendedName>
        <fullName evidence="18">Protein kinase domain-containing protein</fullName>
    </recommendedName>
</protein>
<comment type="similarity">
    <text evidence="2">Belongs to the protein kinase superfamily. CMGC Ser/Thr protein kinase family. CDC2/CDKX subfamily.</text>
</comment>
<comment type="catalytic activity">
    <reaction evidence="15">
        <text>[DNA-directed RNA polymerase] + ATP = phospho-[DNA-directed RNA polymerase] + ADP + H(+)</text>
        <dbReference type="Rhea" id="RHEA:10216"/>
        <dbReference type="Rhea" id="RHEA-COMP:11321"/>
        <dbReference type="Rhea" id="RHEA-COMP:11322"/>
        <dbReference type="ChEBI" id="CHEBI:15378"/>
        <dbReference type="ChEBI" id="CHEBI:30616"/>
        <dbReference type="ChEBI" id="CHEBI:43176"/>
        <dbReference type="ChEBI" id="CHEBI:68546"/>
        <dbReference type="ChEBI" id="CHEBI:456216"/>
        <dbReference type="EC" id="2.7.11.23"/>
    </reaction>
</comment>
<evidence type="ECO:0000313" key="20">
    <source>
        <dbReference type="Proteomes" id="UP000821866"/>
    </source>
</evidence>
<evidence type="ECO:0000256" key="9">
    <source>
        <dbReference type="ARBA" id="ARBA00022777"/>
    </source>
</evidence>
<evidence type="ECO:0000256" key="7">
    <source>
        <dbReference type="ARBA" id="ARBA00022741"/>
    </source>
</evidence>
<evidence type="ECO:0000256" key="15">
    <source>
        <dbReference type="ARBA" id="ARBA00049280"/>
    </source>
</evidence>
<keyword evidence="8" id="KW-0498">Mitosis</keyword>
<evidence type="ECO:0000256" key="14">
    <source>
        <dbReference type="ARBA" id="ARBA00048367"/>
    </source>
</evidence>